<sequence>MLHLTENTCDLTENTCDLTENTCAGQDIRAKSGEEAVSSGSVCKHPDLQRSCIMEPVLPYDILYLILANVLGDFIHRCLVEINGIPPIRKGEWDAISSLRRVSRMFRDIVGTLVESVFRHPSQSFDSVPRQAVWSMARLLIRKGDVYSPDEPYLQLARPSNTTVPFTPLSKAYKSYFAA</sequence>
<evidence type="ECO:0000313" key="2">
    <source>
        <dbReference type="Proteomes" id="UP000008063"/>
    </source>
</evidence>
<dbReference type="HOGENOM" id="CLU_1507000_0_0_1"/>
<dbReference type="AlphaFoldDB" id="F8Q6Y0"/>
<evidence type="ECO:0000313" key="1">
    <source>
        <dbReference type="EMBL" id="EGN96368.1"/>
    </source>
</evidence>
<gene>
    <name evidence="1" type="ORF">SERLA73DRAFT_162203</name>
</gene>
<dbReference type="InParanoid" id="F8Q6Y0"/>
<protein>
    <submittedName>
        <fullName evidence="1">Uncharacterized protein</fullName>
    </submittedName>
</protein>
<dbReference type="EMBL" id="GL945484">
    <property type="protein sequence ID" value="EGN96368.1"/>
    <property type="molecule type" value="Genomic_DNA"/>
</dbReference>
<name>F8Q6Y0_SERL3</name>
<keyword evidence="2" id="KW-1185">Reference proteome</keyword>
<proteinExistence type="predicted"/>
<dbReference type="Proteomes" id="UP000008063">
    <property type="component" value="Unassembled WGS sequence"/>
</dbReference>
<organism evidence="2">
    <name type="scientific">Serpula lacrymans var. lacrymans (strain S7.3)</name>
    <name type="common">Dry rot fungus</name>
    <dbReference type="NCBI Taxonomy" id="936435"/>
    <lineage>
        <taxon>Eukaryota</taxon>
        <taxon>Fungi</taxon>
        <taxon>Dikarya</taxon>
        <taxon>Basidiomycota</taxon>
        <taxon>Agaricomycotina</taxon>
        <taxon>Agaricomycetes</taxon>
        <taxon>Agaricomycetidae</taxon>
        <taxon>Boletales</taxon>
        <taxon>Coniophorineae</taxon>
        <taxon>Serpulaceae</taxon>
        <taxon>Serpula</taxon>
    </lineage>
</organism>
<reference evidence="2" key="1">
    <citation type="journal article" date="2011" name="Science">
        <title>The plant cell wall-decomposing machinery underlies the functional diversity of forest fungi.</title>
        <authorList>
            <person name="Eastwood D.C."/>
            <person name="Floudas D."/>
            <person name="Binder M."/>
            <person name="Majcherczyk A."/>
            <person name="Schneider P."/>
            <person name="Aerts A."/>
            <person name="Asiegbu F.O."/>
            <person name="Baker S.E."/>
            <person name="Barry K."/>
            <person name="Bendiksby M."/>
            <person name="Blumentritt M."/>
            <person name="Coutinho P.M."/>
            <person name="Cullen D."/>
            <person name="de Vries R.P."/>
            <person name="Gathman A."/>
            <person name="Goodell B."/>
            <person name="Henrissat B."/>
            <person name="Ihrmark K."/>
            <person name="Kauserud H."/>
            <person name="Kohler A."/>
            <person name="LaButti K."/>
            <person name="Lapidus A."/>
            <person name="Lavin J.L."/>
            <person name="Lee Y.-H."/>
            <person name="Lindquist E."/>
            <person name="Lilly W."/>
            <person name="Lucas S."/>
            <person name="Morin E."/>
            <person name="Murat C."/>
            <person name="Oguiza J.A."/>
            <person name="Park J."/>
            <person name="Pisabarro A.G."/>
            <person name="Riley R."/>
            <person name="Rosling A."/>
            <person name="Salamov A."/>
            <person name="Schmidt O."/>
            <person name="Schmutz J."/>
            <person name="Skrede I."/>
            <person name="Stenlid J."/>
            <person name="Wiebenga A."/>
            <person name="Xie X."/>
            <person name="Kuees U."/>
            <person name="Hibbett D.S."/>
            <person name="Hoffmeister D."/>
            <person name="Hoegberg N."/>
            <person name="Martin F."/>
            <person name="Grigoriev I.V."/>
            <person name="Watkinson S.C."/>
        </authorList>
    </citation>
    <scope>NUCLEOTIDE SEQUENCE [LARGE SCALE GENOMIC DNA]</scope>
    <source>
        <strain evidence="2">strain S7.3</strain>
    </source>
</reference>
<feature type="non-terminal residue" evidence="1">
    <location>
        <position position="179"/>
    </location>
</feature>
<accession>F8Q6Y0</accession>